<feature type="region of interest" description="Disordered" evidence="7">
    <location>
        <begin position="397"/>
        <end position="430"/>
    </location>
</feature>
<feature type="transmembrane region" description="Helical" evidence="8">
    <location>
        <begin position="376"/>
        <end position="393"/>
    </location>
</feature>
<dbReference type="CDD" id="cd06173">
    <property type="entry name" value="MFS_MefA_like"/>
    <property type="match status" value="1"/>
</dbReference>
<dbReference type="InterPro" id="IPR010290">
    <property type="entry name" value="TM_effector"/>
</dbReference>
<feature type="transmembrane region" description="Helical" evidence="8">
    <location>
        <begin position="103"/>
        <end position="120"/>
    </location>
</feature>
<evidence type="ECO:0000313" key="10">
    <source>
        <dbReference type="EMBL" id="MBG6136052.1"/>
    </source>
</evidence>
<feature type="transmembrane region" description="Helical" evidence="8">
    <location>
        <begin position="312"/>
        <end position="330"/>
    </location>
</feature>
<dbReference type="RefSeq" id="WP_197003091.1">
    <property type="nucleotide sequence ID" value="NZ_BONS01000001.1"/>
</dbReference>
<evidence type="ECO:0000313" key="11">
    <source>
        <dbReference type="Proteomes" id="UP000622552"/>
    </source>
</evidence>
<dbReference type="InterPro" id="IPR036259">
    <property type="entry name" value="MFS_trans_sf"/>
</dbReference>
<feature type="transmembrane region" description="Helical" evidence="8">
    <location>
        <begin position="12"/>
        <end position="33"/>
    </location>
</feature>
<feature type="transmembrane region" description="Helical" evidence="8">
    <location>
        <begin position="224"/>
        <end position="245"/>
    </location>
</feature>
<evidence type="ECO:0000256" key="5">
    <source>
        <dbReference type="ARBA" id="ARBA00022989"/>
    </source>
</evidence>
<keyword evidence="2" id="KW-0813">Transport</keyword>
<evidence type="ECO:0000256" key="8">
    <source>
        <dbReference type="SAM" id="Phobius"/>
    </source>
</evidence>
<dbReference type="PROSITE" id="PS50850">
    <property type="entry name" value="MFS"/>
    <property type="match status" value="1"/>
</dbReference>
<feature type="transmembrane region" description="Helical" evidence="8">
    <location>
        <begin position="45"/>
        <end position="69"/>
    </location>
</feature>
<evidence type="ECO:0000256" key="6">
    <source>
        <dbReference type="ARBA" id="ARBA00023136"/>
    </source>
</evidence>
<feature type="compositionally biased region" description="Basic and acidic residues" evidence="7">
    <location>
        <begin position="407"/>
        <end position="418"/>
    </location>
</feature>
<keyword evidence="11" id="KW-1185">Reference proteome</keyword>
<keyword evidence="4 8" id="KW-0812">Transmembrane</keyword>
<dbReference type="EMBL" id="JADOUF010000001">
    <property type="protein sequence ID" value="MBG6136052.1"/>
    <property type="molecule type" value="Genomic_DNA"/>
</dbReference>
<protein>
    <submittedName>
        <fullName evidence="10">MFS family permease</fullName>
    </submittedName>
</protein>
<dbReference type="InterPro" id="IPR020846">
    <property type="entry name" value="MFS_dom"/>
</dbReference>
<evidence type="ECO:0000256" key="3">
    <source>
        <dbReference type="ARBA" id="ARBA00022475"/>
    </source>
</evidence>
<dbReference type="Pfam" id="PF05977">
    <property type="entry name" value="MFS_3"/>
    <property type="match status" value="1"/>
</dbReference>
<comment type="caution">
    <text evidence="10">The sequence shown here is derived from an EMBL/GenBank/DDBJ whole genome shotgun (WGS) entry which is preliminary data.</text>
</comment>
<organism evidence="10 11">
    <name type="scientific">Longispora fulva</name>
    <dbReference type="NCBI Taxonomy" id="619741"/>
    <lineage>
        <taxon>Bacteria</taxon>
        <taxon>Bacillati</taxon>
        <taxon>Actinomycetota</taxon>
        <taxon>Actinomycetes</taxon>
        <taxon>Micromonosporales</taxon>
        <taxon>Micromonosporaceae</taxon>
        <taxon>Longispora</taxon>
    </lineage>
</organism>
<proteinExistence type="predicted"/>
<evidence type="ECO:0000256" key="2">
    <source>
        <dbReference type="ARBA" id="ARBA00022448"/>
    </source>
</evidence>
<dbReference type="AlphaFoldDB" id="A0A8J7KW30"/>
<dbReference type="PANTHER" id="PTHR23513">
    <property type="entry name" value="INTEGRAL MEMBRANE EFFLUX PROTEIN-RELATED"/>
    <property type="match status" value="1"/>
</dbReference>
<dbReference type="GO" id="GO:0005886">
    <property type="term" value="C:plasma membrane"/>
    <property type="evidence" value="ECO:0007669"/>
    <property type="project" value="UniProtKB-SubCell"/>
</dbReference>
<dbReference type="Gene3D" id="1.20.1250.20">
    <property type="entry name" value="MFS general substrate transporter like domains"/>
    <property type="match status" value="1"/>
</dbReference>
<evidence type="ECO:0000256" key="1">
    <source>
        <dbReference type="ARBA" id="ARBA00004651"/>
    </source>
</evidence>
<dbReference type="PANTHER" id="PTHR23513:SF6">
    <property type="entry name" value="MAJOR FACILITATOR SUPERFAMILY ASSOCIATED DOMAIN-CONTAINING PROTEIN"/>
    <property type="match status" value="1"/>
</dbReference>
<keyword evidence="3" id="KW-1003">Cell membrane</keyword>
<feature type="transmembrane region" description="Helical" evidence="8">
    <location>
        <begin position="257"/>
        <end position="275"/>
    </location>
</feature>
<gene>
    <name evidence="10" type="ORF">IW245_002246</name>
</gene>
<evidence type="ECO:0000256" key="7">
    <source>
        <dbReference type="SAM" id="MobiDB-lite"/>
    </source>
</evidence>
<evidence type="ECO:0000259" key="9">
    <source>
        <dbReference type="PROSITE" id="PS50850"/>
    </source>
</evidence>
<reference evidence="10" key="1">
    <citation type="submission" date="2020-11" db="EMBL/GenBank/DDBJ databases">
        <title>Sequencing the genomes of 1000 actinobacteria strains.</title>
        <authorList>
            <person name="Klenk H.-P."/>
        </authorList>
    </citation>
    <scope>NUCLEOTIDE SEQUENCE</scope>
    <source>
        <strain evidence="10">DSM 45356</strain>
    </source>
</reference>
<feature type="compositionally biased region" description="Low complexity" evidence="7">
    <location>
        <begin position="419"/>
        <end position="430"/>
    </location>
</feature>
<evidence type="ECO:0000256" key="4">
    <source>
        <dbReference type="ARBA" id="ARBA00022692"/>
    </source>
</evidence>
<sequence length="430" mass="43745">MNTEATTPARGTTALVAATAVSVTGDGILLAAAPLLAASLTRDPLAIAAVTAAGFAPWLLIGLPAGALVDRWNRKAVMIGADLVRAAVLATMVALLWTGAMNMPVLVAAILVIGVASCLFEPASHAILPALVSREPARLAAINAKLWSADTFGRALAGPPLGSATFAAAPALPFGLDLVSFLISAALLTRVRPAHVEPAARTTIRAAVVEGVTYLMRHPMLRSLAMGMTGYNLGYNVAAGVLVLYAQDVLHVTTAGYGLLLAVGAIGAVAAGPLAPKIIGRRTPRQIYAAAYALQAACWALVVATANPWVTAAALALLSVGSGVTTINSASIRQRLTPDTMLGRITAATRLLGIGSAAIGALLGGTIATLTNLTTAITTAIVVLAAGAATFALSHEPRPTQLITTTTDERHQADDEAPPRTSGPSRRPTS</sequence>
<feature type="transmembrane region" description="Helical" evidence="8">
    <location>
        <begin position="287"/>
        <end position="306"/>
    </location>
</feature>
<name>A0A8J7KW30_9ACTN</name>
<feature type="domain" description="Major facilitator superfamily (MFS) profile" evidence="9">
    <location>
        <begin position="11"/>
        <end position="398"/>
    </location>
</feature>
<accession>A0A8J7KW30</accession>
<dbReference type="SUPFAM" id="SSF103473">
    <property type="entry name" value="MFS general substrate transporter"/>
    <property type="match status" value="1"/>
</dbReference>
<dbReference type="Proteomes" id="UP000622552">
    <property type="component" value="Unassembled WGS sequence"/>
</dbReference>
<dbReference type="GO" id="GO:0022857">
    <property type="term" value="F:transmembrane transporter activity"/>
    <property type="evidence" value="ECO:0007669"/>
    <property type="project" value="InterPro"/>
</dbReference>
<comment type="subcellular location">
    <subcellularLocation>
        <location evidence="1">Cell membrane</location>
        <topology evidence="1">Multi-pass membrane protein</topology>
    </subcellularLocation>
</comment>
<keyword evidence="5 8" id="KW-1133">Transmembrane helix</keyword>
<keyword evidence="6 8" id="KW-0472">Membrane</keyword>
<feature type="transmembrane region" description="Helical" evidence="8">
    <location>
        <begin position="351"/>
        <end position="370"/>
    </location>
</feature>